<evidence type="ECO:0000256" key="2">
    <source>
        <dbReference type="ARBA" id="ARBA00012180"/>
    </source>
</evidence>
<dbReference type="EMBL" id="JAINUF010000002">
    <property type="protein sequence ID" value="KAJ8375504.1"/>
    <property type="molecule type" value="Genomic_DNA"/>
</dbReference>
<dbReference type="PANTHER" id="PTHR37984">
    <property type="entry name" value="PROTEIN CBG26694"/>
    <property type="match status" value="1"/>
</dbReference>
<evidence type="ECO:0000313" key="4">
    <source>
        <dbReference type="EMBL" id="KAJ8375504.1"/>
    </source>
</evidence>
<evidence type="ECO:0000256" key="1">
    <source>
        <dbReference type="ARBA" id="ARBA00010879"/>
    </source>
</evidence>
<reference evidence="4" key="1">
    <citation type="journal article" date="2023" name="Science">
        <title>Genome structures resolve the early diversification of teleost fishes.</title>
        <authorList>
            <person name="Parey E."/>
            <person name="Louis A."/>
            <person name="Montfort J."/>
            <person name="Bouchez O."/>
            <person name="Roques C."/>
            <person name="Iampietro C."/>
            <person name="Lluch J."/>
            <person name="Castinel A."/>
            <person name="Donnadieu C."/>
            <person name="Desvignes T."/>
            <person name="Floi Bucao C."/>
            <person name="Jouanno E."/>
            <person name="Wen M."/>
            <person name="Mejri S."/>
            <person name="Dirks R."/>
            <person name="Jansen H."/>
            <person name="Henkel C."/>
            <person name="Chen W.J."/>
            <person name="Zahm M."/>
            <person name="Cabau C."/>
            <person name="Klopp C."/>
            <person name="Thompson A.W."/>
            <person name="Robinson-Rechavi M."/>
            <person name="Braasch I."/>
            <person name="Lecointre G."/>
            <person name="Bobe J."/>
            <person name="Postlethwait J.H."/>
            <person name="Berthelot C."/>
            <person name="Roest Crollius H."/>
            <person name="Guiguen Y."/>
        </authorList>
    </citation>
    <scope>NUCLEOTIDE SEQUENCE</scope>
    <source>
        <strain evidence="4">WJC10195</strain>
    </source>
</reference>
<keyword evidence="5" id="KW-1185">Reference proteome</keyword>
<dbReference type="EC" id="3.1.26.4" evidence="2"/>
<dbReference type="CDD" id="cd01647">
    <property type="entry name" value="RT_LTR"/>
    <property type="match status" value="1"/>
</dbReference>
<dbReference type="AlphaFoldDB" id="A0A9Q1G602"/>
<name>A0A9Q1G602_SYNKA</name>
<dbReference type="InterPro" id="IPR050951">
    <property type="entry name" value="Retrovirus_Pol_polyprotein"/>
</dbReference>
<accession>A0A9Q1G602</accession>
<dbReference type="Pfam" id="PF00078">
    <property type="entry name" value="RVT_1"/>
    <property type="match status" value="1"/>
</dbReference>
<organism evidence="4 5">
    <name type="scientific">Synaphobranchus kaupii</name>
    <name type="common">Kaup's arrowtooth eel</name>
    <dbReference type="NCBI Taxonomy" id="118154"/>
    <lineage>
        <taxon>Eukaryota</taxon>
        <taxon>Metazoa</taxon>
        <taxon>Chordata</taxon>
        <taxon>Craniata</taxon>
        <taxon>Vertebrata</taxon>
        <taxon>Euteleostomi</taxon>
        <taxon>Actinopterygii</taxon>
        <taxon>Neopterygii</taxon>
        <taxon>Teleostei</taxon>
        <taxon>Anguilliformes</taxon>
        <taxon>Synaphobranchidae</taxon>
        <taxon>Synaphobranchus</taxon>
    </lineage>
</organism>
<feature type="domain" description="Reverse transcriptase" evidence="3">
    <location>
        <begin position="343"/>
        <end position="430"/>
    </location>
</feature>
<evidence type="ECO:0000313" key="5">
    <source>
        <dbReference type="Proteomes" id="UP001152622"/>
    </source>
</evidence>
<dbReference type="SUPFAM" id="SSF56672">
    <property type="entry name" value="DNA/RNA polymerases"/>
    <property type="match status" value="1"/>
</dbReference>
<dbReference type="Gene3D" id="4.10.60.10">
    <property type="entry name" value="Zinc finger, CCHC-type"/>
    <property type="match status" value="1"/>
</dbReference>
<evidence type="ECO:0000259" key="3">
    <source>
        <dbReference type="Pfam" id="PF00078"/>
    </source>
</evidence>
<sequence length="441" mass="48752">MTLADAVVIGKQLETAVMEARKFSRAVHEPVTSSTPSIQHVAQEEAVAVYMESLNVHKVTDGVSRESGPRRCGNCGSLKHGPRDQSCPALGKRCRHCHKLNHFARWCHSPPAQSPSAAVPINIVQSQWATFRHWTQAKVSLLNKVTYGRYFSHVPLDVSANSLSGYGHTPISILGVACLPVEYNCQHAPDAKFYITRTGANIMGLDLFHALNFSLTDAGGLRVLQVTTSWPDRHPKLFEGLGCMSGFIHQPTADSSVRPVIQPLRRIPPALRDAVEEELRRFAKADVIEPVNTSPWVSNLVVARKKGGGLHLCVDLTDVNKAIIPDRFPWRHPAKTLTFVTHVGVFRYKHMAFGLSSAPSCFQKIMSLILAGIQGVSMYLDDVVVHAPSTALHNARLEQVFQRFRQHNVTLNAEKCVFGAEEVEFLGFRLQGGHHSDHVSH</sequence>
<dbReference type="FunFam" id="3.30.70.270:FF:000003">
    <property type="entry name" value="Transposon Ty3-G Gag-Pol polyprotein"/>
    <property type="match status" value="1"/>
</dbReference>
<dbReference type="FunFam" id="3.10.10.10:FF:000003">
    <property type="entry name" value="Retrovirus-related Pol polyprotein from transposon 297-like Protein"/>
    <property type="match status" value="1"/>
</dbReference>
<proteinExistence type="inferred from homology"/>
<gene>
    <name evidence="4" type="ORF">SKAU_G00060840</name>
</gene>
<dbReference type="InterPro" id="IPR000477">
    <property type="entry name" value="RT_dom"/>
</dbReference>
<dbReference type="PANTHER" id="PTHR37984:SF15">
    <property type="entry name" value="INTEGRASE CATALYTIC DOMAIN-CONTAINING PROTEIN"/>
    <property type="match status" value="1"/>
</dbReference>
<dbReference type="InterPro" id="IPR043128">
    <property type="entry name" value="Rev_trsase/Diguanyl_cyclase"/>
</dbReference>
<protein>
    <recommendedName>
        <fullName evidence="2">ribonuclease H</fullName>
        <ecNumber evidence="2">3.1.26.4</ecNumber>
    </recommendedName>
</protein>
<dbReference type="OrthoDB" id="10066365at2759"/>
<dbReference type="Gene3D" id="3.10.10.10">
    <property type="entry name" value="HIV Type 1 Reverse Transcriptase, subunit A, domain 1"/>
    <property type="match status" value="2"/>
</dbReference>
<dbReference type="InterPro" id="IPR043502">
    <property type="entry name" value="DNA/RNA_pol_sf"/>
</dbReference>
<dbReference type="Gene3D" id="3.30.70.270">
    <property type="match status" value="1"/>
</dbReference>
<dbReference type="Proteomes" id="UP001152622">
    <property type="component" value="Chromosome 2"/>
</dbReference>
<comment type="caution">
    <text evidence="4">The sequence shown here is derived from an EMBL/GenBank/DDBJ whole genome shotgun (WGS) entry which is preliminary data.</text>
</comment>
<comment type="similarity">
    <text evidence="1">Belongs to the beta type-B retroviral polymerase family. HERV class-II K(HML-2) pol subfamily.</text>
</comment>
<dbReference type="GO" id="GO:0004523">
    <property type="term" value="F:RNA-DNA hybrid ribonuclease activity"/>
    <property type="evidence" value="ECO:0007669"/>
    <property type="project" value="UniProtKB-EC"/>
</dbReference>